<reference evidence="3" key="1">
    <citation type="submission" date="2021-03" db="EMBL/GenBank/DDBJ databases">
        <title>Genome sequencing of Bifidobacterium longum subsp. infantis JCM 7009.</title>
        <authorList>
            <person name="Kim J."/>
        </authorList>
    </citation>
    <scope>NUCLEOTIDE SEQUENCE</scope>
    <source>
        <strain evidence="3">JCM 7009</strain>
    </source>
</reference>
<keyword evidence="3" id="KW-0012">Acyltransferase</keyword>
<dbReference type="PANTHER" id="PTHR37312">
    <property type="entry name" value="MEMBRANE-BOUND ACYLTRANSFERASE YKRP-RELATED"/>
    <property type="match status" value="1"/>
</dbReference>
<feature type="transmembrane region" description="Helical" evidence="1">
    <location>
        <begin position="35"/>
        <end position="54"/>
    </location>
</feature>
<feature type="transmembrane region" description="Helical" evidence="1">
    <location>
        <begin position="148"/>
        <end position="169"/>
    </location>
</feature>
<feature type="transmembrane region" description="Helical" evidence="1">
    <location>
        <begin position="122"/>
        <end position="141"/>
    </location>
</feature>
<dbReference type="Proteomes" id="UP000663618">
    <property type="component" value="Chromosome"/>
</dbReference>
<feature type="transmembrane region" description="Helical" evidence="1">
    <location>
        <begin position="237"/>
        <end position="256"/>
    </location>
</feature>
<proteinExistence type="predicted"/>
<name>A0AAX1LMV5_BIFLI</name>
<feature type="transmembrane region" description="Helical" evidence="1">
    <location>
        <begin position="75"/>
        <end position="95"/>
    </location>
</feature>
<dbReference type="PANTHER" id="PTHR37312:SF1">
    <property type="entry name" value="MEMBRANE-BOUND ACYLTRANSFERASE YKRP-RELATED"/>
    <property type="match status" value="1"/>
</dbReference>
<evidence type="ECO:0000256" key="1">
    <source>
        <dbReference type="SAM" id="Phobius"/>
    </source>
</evidence>
<feature type="transmembrane region" description="Helical" evidence="1">
    <location>
        <begin position="263"/>
        <end position="285"/>
    </location>
</feature>
<keyword evidence="3" id="KW-0808">Transferase</keyword>
<keyword evidence="1" id="KW-0472">Membrane</keyword>
<accession>A0AAX1LMV5</accession>
<protein>
    <submittedName>
        <fullName evidence="3">Acyltransferase family protein</fullName>
    </submittedName>
</protein>
<keyword evidence="1" id="KW-1133">Transmembrane helix</keyword>
<feature type="transmembrane region" description="Helical" evidence="1">
    <location>
        <begin position="305"/>
        <end position="328"/>
    </location>
</feature>
<evidence type="ECO:0000313" key="4">
    <source>
        <dbReference type="Proteomes" id="UP000663618"/>
    </source>
</evidence>
<sequence>MQRIRFFDIAKGIAILAVILGHSAIEANLCIPHRAAQVAISLCFSFHMPLFFILAGYFMHPERAFRWVKESRQLLCTYAVTALCVLVGVTCMATLHHESRALALQTWGMTALYGNGDVSNLTLWPVGFRIGAIWFLLAMFWARLLLHIFAKLPHTVFWVAACFVFGYISSRYVCLPWSVQSGMCAVAFLYLGYLAKKYDVLGRVKRIPYIWVAALLIWIIDVVSFGGMSMAMNDYGLHPVLAVAGSMAGTLCVIGVSQLLDHMFLGGGLSKLGQASLAILCVHLVEDDVLPWQMYLGFLRAAFPHVPLVLLSFIVRLPIDLVGAALLYRVPVINEWFYPQLVKQRQLRRSKAMSQARVPCGE</sequence>
<dbReference type="EMBL" id="CP071248">
    <property type="protein sequence ID" value="QSP98585.1"/>
    <property type="molecule type" value="Genomic_DNA"/>
</dbReference>
<dbReference type="Pfam" id="PF01757">
    <property type="entry name" value="Acyl_transf_3"/>
    <property type="match status" value="1"/>
</dbReference>
<gene>
    <name evidence="3" type="ORF">BLI009_01670</name>
</gene>
<feature type="domain" description="Acyltransferase 3" evidence="2">
    <location>
        <begin position="5"/>
        <end position="312"/>
    </location>
</feature>
<dbReference type="AlphaFoldDB" id="A0AAX1LMV5"/>
<feature type="transmembrane region" description="Helical" evidence="1">
    <location>
        <begin position="207"/>
        <end position="231"/>
    </location>
</feature>
<dbReference type="InterPro" id="IPR052734">
    <property type="entry name" value="Nod_factor_acetyltransferase"/>
</dbReference>
<dbReference type="GO" id="GO:0016747">
    <property type="term" value="F:acyltransferase activity, transferring groups other than amino-acyl groups"/>
    <property type="evidence" value="ECO:0007669"/>
    <property type="project" value="InterPro"/>
</dbReference>
<dbReference type="InterPro" id="IPR002656">
    <property type="entry name" value="Acyl_transf_3_dom"/>
</dbReference>
<feature type="transmembrane region" description="Helical" evidence="1">
    <location>
        <begin position="175"/>
        <end position="195"/>
    </location>
</feature>
<organism evidence="3 4">
    <name type="scientific">Bifidobacterium longum subsp. infantis</name>
    <dbReference type="NCBI Taxonomy" id="1682"/>
    <lineage>
        <taxon>Bacteria</taxon>
        <taxon>Bacillati</taxon>
        <taxon>Actinomycetota</taxon>
        <taxon>Actinomycetes</taxon>
        <taxon>Bifidobacteriales</taxon>
        <taxon>Bifidobacteriaceae</taxon>
        <taxon>Bifidobacterium</taxon>
    </lineage>
</organism>
<evidence type="ECO:0000313" key="3">
    <source>
        <dbReference type="EMBL" id="QSP98585.1"/>
    </source>
</evidence>
<evidence type="ECO:0000259" key="2">
    <source>
        <dbReference type="Pfam" id="PF01757"/>
    </source>
</evidence>
<keyword evidence="1" id="KW-0812">Transmembrane</keyword>
<feature type="transmembrane region" description="Helical" evidence="1">
    <location>
        <begin position="12"/>
        <end position="29"/>
    </location>
</feature>